<protein>
    <recommendedName>
        <fullName evidence="9">G-protein coupled receptors family 1 profile domain-containing protein</fullName>
    </recommendedName>
</protein>
<gene>
    <name evidence="10" type="ORF">JXQ802_LOCUS22715</name>
</gene>
<name>A0A814U182_9BILA</name>
<dbReference type="SUPFAM" id="SSF81321">
    <property type="entry name" value="Family A G protein-coupled receptor-like"/>
    <property type="match status" value="1"/>
</dbReference>
<keyword evidence="3 8" id="KW-1133">Transmembrane helix</keyword>
<evidence type="ECO:0000313" key="10">
    <source>
        <dbReference type="EMBL" id="CAF1169541.1"/>
    </source>
</evidence>
<reference evidence="10" key="1">
    <citation type="submission" date="2021-02" db="EMBL/GenBank/DDBJ databases">
        <authorList>
            <person name="Nowell W R."/>
        </authorList>
    </citation>
    <scope>NUCLEOTIDE SEQUENCE</scope>
</reference>
<feature type="transmembrane region" description="Helical" evidence="8">
    <location>
        <begin position="58"/>
        <end position="79"/>
    </location>
</feature>
<feature type="domain" description="G-protein coupled receptors family 1 profile" evidence="9">
    <location>
        <begin position="40"/>
        <end position="260"/>
    </location>
</feature>
<evidence type="ECO:0000256" key="8">
    <source>
        <dbReference type="SAM" id="Phobius"/>
    </source>
</evidence>
<comment type="subcellular location">
    <subcellularLocation>
        <location evidence="1">Membrane</location>
        <topology evidence="1">Multi-pass membrane protein</topology>
    </subcellularLocation>
</comment>
<keyword evidence="2 8" id="KW-0812">Transmembrane</keyword>
<evidence type="ECO:0000256" key="6">
    <source>
        <dbReference type="ARBA" id="ARBA00023170"/>
    </source>
</evidence>
<dbReference type="PANTHER" id="PTHR24243:SF233">
    <property type="entry name" value="THYROTROPIN-RELEASING HORMONE RECEPTOR"/>
    <property type="match status" value="1"/>
</dbReference>
<dbReference type="GO" id="GO:0005886">
    <property type="term" value="C:plasma membrane"/>
    <property type="evidence" value="ECO:0007669"/>
    <property type="project" value="TreeGrafter"/>
</dbReference>
<keyword evidence="4" id="KW-0297">G-protein coupled receptor</keyword>
<evidence type="ECO:0000256" key="7">
    <source>
        <dbReference type="ARBA" id="ARBA00023224"/>
    </source>
</evidence>
<dbReference type="AlphaFoldDB" id="A0A814U182"/>
<evidence type="ECO:0000256" key="3">
    <source>
        <dbReference type="ARBA" id="ARBA00022989"/>
    </source>
</evidence>
<feature type="transmembrane region" description="Helical" evidence="8">
    <location>
        <begin position="99"/>
        <end position="120"/>
    </location>
</feature>
<proteinExistence type="predicted"/>
<organism evidence="10 11">
    <name type="scientific">Rotaria sordida</name>
    <dbReference type="NCBI Taxonomy" id="392033"/>
    <lineage>
        <taxon>Eukaryota</taxon>
        <taxon>Metazoa</taxon>
        <taxon>Spiralia</taxon>
        <taxon>Gnathifera</taxon>
        <taxon>Rotifera</taxon>
        <taxon>Eurotatoria</taxon>
        <taxon>Bdelloidea</taxon>
        <taxon>Philodinida</taxon>
        <taxon>Philodinidae</taxon>
        <taxon>Rotaria</taxon>
    </lineage>
</organism>
<evidence type="ECO:0000259" key="9">
    <source>
        <dbReference type="PROSITE" id="PS50262"/>
    </source>
</evidence>
<evidence type="ECO:0000256" key="4">
    <source>
        <dbReference type="ARBA" id="ARBA00023040"/>
    </source>
</evidence>
<dbReference type="Gene3D" id="1.20.1070.10">
    <property type="entry name" value="Rhodopsin 7-helix transmembrane proteins"/>
    <property type="match status" value="1"/>
</dbReference>
<keyword evidence="7" id="KW-0807">Transducer</keyword>
<dbReference type="InterPro" id="IPR017452">
    <property type="entry name" value="GPCR_Rhodpsn_7TM"/>
</dbReference>
<feature type="transmembrane region" description="Helical" evidence="8">
    <location>
        <begin position="282"/>
        <end position="301"/>
    </location>
</feature>
<dbReference type="PANTHER" id="PTHR24243">
    <property type="entry name" value="G-PROTEIN COUPLED RECEPTOR"/>
    <property type="match status" value="1"/>
</dbReference>
<feature type="transmembrane region" description="Helical" evidence="8">
    <location>
        <begin position="190"/>
        <end position="212"/>
    </location>
</feature>
<feature type="transmembrane region" description="Helical" evidence="8">
    <location>
        <begin position="141"/>
        <end position="162"/>
    </location>
</feature>
<feature type="transmembrane region" description="Helical" evidence="8">
    <location>
        <begin position="23"/>
        <end position="46"/>
    </location>
</feature>
<dbReference type="Pfam" id="PF00001">
    <property type="entry name" value="7tm_1"/>
    <property type="match status" value="1"/>
</dbReference>
<evidence type="ECO:0000313" key="11">
    <source>
        <dbReference type="Proteomes" id="UP000663870"/>
    </source>
</evidence>
<keyword evidence="6" id="KW-0675">Receptor</keyword>
<keyword evidence="11" id="KW-1185">Reference proteome</keyword>
<dbReference type="GO" id="GO:0004930">
    <property type="term" value="F:G protein-coupled receptor activity"/>
    <property type="evidence" value="ECO:0007669"/>
    <property type="project" value="UniProtKB-KW"/>
</dbReference>
<sequence>MLNTSIEICTNILNYNNTLHISYIVWHTCGLLCTIFGIPGHLFQILIMLNKTNRKQSISLYFLAIAIFELIFLVGIFWLWCVDMSIIKTDLREIISCGIFYSILVGPTILSNLYLALMSIDRTFMILYPTRYRLLITRRHVLIRIFLILIIVILFMIPHHFYFYYNRKTTIFICEFYTFIDHWKIRAWPFLHAILFVLLPSIITCISSVILLHNRCNQRKITKNKSSETARRMTRNAILIFLISIFILFSLLPTVIVEIFIVNDRLFNHDIFCSIRWRQYRILLNWFLTLSALNYSSKFYLRLIISKTFRRDFIKLINFISLRQQKNNEQSLVPLNNRNTAKNTER</sequence>
<accession>A0A814U182</accession>
<dbReference type="PROSITE" id="PS50262">
    <property type="entry name" value="G_PROTEIN_RECEP_F1_2"/>
    <property type="match status" value="1"/>
</dbReference>
<dbReference type="EMBL" id="CAJNOL010000697">
    <property type="protein sequence ID" value="CAF1169541.1"/>
    <property type="molecule type" value="Genomic_DNA"/>
</dbReference>
<feature type="transmembrane region" description="Helical" evidence="8">
    <location>
        <begin position="233"/>
        <end position="262"/>
    </location>
</feature>
<dbReference type="Proteomes" id="UP000663870">
    <property type="component" value="Unassembled WGS sequence"/>
</dbReference>
<evidence type="ECO:0000256" key="2">
    <source>
        <dbReference type="ARBA" id="ARBA00022692"/>
    </source>
</evidence>
<dbReference type="InterPro" id="IPR000276">
    <property type="entry name" value="GPCR_Rhodpsn"/>
</dbReference>
<evidence type="ECO:0000256" key="5">
    <source>
        <dbReference type="ARBA" id="ARBA00023136"/>
    </source>
</evidence>
<keyword evidence="5 8" id="KW-0472">Membrane</keyword>
<comment type="caution">
    <text evidence="10">The sequence shown here is derived from an EMBL/GenBank/DDBJ whole genome shotgun (WGS) entry which is preliminary data.</text>
</comment>
<evidence type="ECO:0000256" key="1">
    <source>
        <dbReference type="ARBA" id="ARBA00004141"/>
    </source>
</evidence>